<evidence type="ECO:0000313" key="3">
    <source>
        <dbReference type="EMBL" id="SEO85132.1"/>
    </source>
</evidence>
<dbReference type="InterPro" id="IPR051319">
    <property type="entry name" value="Oligoribo/pAp-PDE_c-di-AMP_PDE"/>
</dbReference>
<dbReference type="Gene3D" id="3.10.310.30">
    <property type="match status" value="1"/>
</dbReference>
<dbReference type="PANTHER" id="PTHR47618">
    <property type="entry name" value="BIFUNCTIONAL OLIGORIBONUCLEASE AND PAP PHOSPHATASE NRNA"/>
    <property type="match status" value="1"/>
</dbReference>
<dbReference type="SUPFAM" id="SSF64182">
    <property type="entry name" value="DHH phosphoesterases"/>
    <property type="match status" value="1"/>
</dbReference>
<evidence type="ECO:0000259" key="2">
    <source>
        <dbReference type="Pfam" id="PF02272"/>
    </source>
</evidence>
<dbReference type="STRING" id="872970.SAMN04488134_11453"/>
<dbReference type="RefSeq" id="WP_091500032.1">
    <property type="nucleotide sequence ID" value="NZ_FODJ01000014.1"/>
</dbReference>
<feature type="domain" description="DDH" evidence="1">
    <location>
        <begin position="17"/>
        <end position="155"/>
    </location>
</feature>
<dbReference type="Pfam" id="PF01368">
    <property type="entry name" value="DHH"/>
    <property type="match status" value="1"/>
</dbReference>
<reference evidence="3 4" key="1">
    <citation type="submission" date="2016-10" db="EMBL/GenBank/DDBJ databases">
        <authorList>
            <person name="de Groot N.N."/>
        </authorList>
    </citation>
    <scope>NUCLEOTIDE SEQUENCE [LARGE SCALE GENOMIC DNA]</scope>
    <source>
        <strain evidence="3 4">CGMCC 1.10434</strain>
    </source>
</reference>
<sequence length="317" mass="35406">MDIKVQIINKIKQYETIIIHRHVRPDPDALGSQVGLAQAILAQNPAKKVFCVGEMDPSLRFLAEMDLVPDDLYQDALVIVCDTANRPRIDDERYQSARELIKIDHHPDVDCYGDLSWVDPQASSTSEMIFKLIQTDVQNILMLNDRGAELLYAGIVGDTGRFLYPSTTEETFNIAGELVRYTFDRTALYNQLYEVEPAIARLKGHILDGFLISEAGVVTSKLTKEMLRQYDVSTDQTSMLVSLFGDIKGVLAWVFFVEEEQLIRVRIRSKGPAINAVAAEFNGGGHPLASGATVYSWAEAATLTAKLEQTCQVYQDN</sequence>
<dbReference type="OrthoDB" id="9803668at2"/>
<dbReference type="InterPro" id="IPR038763">
    <property type="entry name" value="DHH_sf"/>
</dbReference>
<evidence type="ECO:0000313" key="4">
    <source>
        <dbReference type="Proteomes" id="UP000199300"/>
    </source>
</evidence>
<dbReference type="GO" id="GO:0003676">
    <property type="term" value="F:nucleic acid binding"/>
    <property type="evidence" value="ECO:0007669"/>
    <property type="project" value="InterPro"/>
</dbReference>
<gene>
    <name evidence="3" type="ORF">SAMN04488134_11453</name>
</gene>
<feature type="domain" description="DHHA1" evidence="2">
    <location>
        <begin position="222"/>
        <end position="311"/>
    </location>
</feature>
<name>A0A1H8T2H5_9BACI</name>
<proteinExistence type="predicted"/>
<dbReference type="InterPro" id="IPR001667">
    <property type="entry name" value="DDH_dom"/>
</dbReference>
<dbReference type="Pfam" id="PF02272">
    <property type="entry name" value="DHHA1"/>
    <property type="match status" value="1"/>
</dbReference>
<accession>A0A1H8T2H5</accession>
<dbReference type="EMBL" id="FODJ01000014">
    <property type="protein sequence ID" value="SEO85132.1"/>
    <property type="molecule type" value="Genomic_DNA"/>
</dbReference>
<dbReference type="InterPro" id="IPR003156">
    <property type="entry name" value="DHHA1_dom"/>
</dbReference>
<organism evidence="3 4">
    <name type="scientific">Amphibacillus marinus</name>
    <dbReference type="NCBI Taxonomy" id="872970"/>
    <lineage>
        <taxon>Bacteria</taxon>
        <taxon>Bacillati</taxon>
        <taxon>Bacillota</taxon>
        <taxon>Bacilli</taxon>
        <taxon>Bacillales</taxon>
        <taxon>Bacillaceae</taxon>
        <taxon>Amphibacillus</taxon>
    </lineage>
</organism>
<dbReference type="Proteomes" id="UP000199300">
    <property type="component" value="Unassembled WGS sequence"/>
</dbReference>
<dbReference type="AlphaFoldDB" id="A0A1H8T2H5"/>
<keyword evidence="4" id="KW-1185">Reference proteome</keyword>
<protein>
    <submittedName>
        <fullName evidence="3">Phosphoesterase RecJ domain-containing protein</fullName>
    </submittedName>
</protein>
<dbReference type="PANTHER" id="PTHR47618:SF1">
    <property type="entry name" value="BIFUNCTIONAL OLIGORIBONUCLEASE AND PAP PHOSPHATASE NRNA"/>
    <property type="match status" value="1"/>
</dbReference>
<evidence type="ECO:0000259" key="1">
    <source>
        <dbReference type="Pfam" id="PF01368"/>
    </source>
</evidence>
<dbReference type="Gene3D" id="3.90.1640.10">
    <property type="entry name" value="inorganic pyrophosphatase (n-terminal core)"/>
    <property type="match status" value="1"/>
</dbReference>